<organism evidence="10 11">
    <name type="scientific">Paenibacillus cremeus</name>
    <dbReference type="NCBI Taxonomy" id="2163881"/>
    <lineage>
        <taxon>Bacteria</taxon>
        <taxon>Bacillati</taxon>
        <taxon>Bacillota</taxon>
        <taxon>Bacilli</taxon>
        <taxon>Bacillales</taxon>
        <taxon>Paenibacillaceae</taxon>
        <taxon>Paenibacillus</taxon>
    </lineage>
</organism>
<comment type="caution">
    <text evidence="10">The sequence shown here is derived from an EMBL/GenBank/DDBJ whole genome shotgun (WGS) entry which is preliminary data.</text>
</comment>
<dbReference type="SUPFAM" id="SSF56112">
    <property type="entry name" value="Protein kinase-like (PK-like)"/>
    <property type="match status" value="1"/>
</dbReference>
<evidence type="ECO:0000256" key="3">
    <source>
        <dbReference type="ARBA" id="ARBA00022741"/>
    </source>
</evidence>
<keyword evidence="3" id="KW-0547">Nucleotide-binding</keyword>
<dbReference type="InterPro" id="IPR011009">
    <property type="entry name" value="Kinase-like_dom_sf"/>
</dbReference>
<feature type="binding site" evidence="8">
    <location>
        <position position="175"/>
    </location>
    <ligand>
        <name>Mg(2+)</name>
        <dbReference type="ChEBI" id="CHEBI:18420"/>
    </ligand>
</feature>
<keyword evidence="4" id="KW-0418">Kinase</keyword>
<dbReference type="InterPro" id="IPR002575">
    <property type="entry name" value="Aminoglycoside_PTrfase"/>
</dbReference>
<keyword evidence="11" id="KW-1185">Reference proteome</keyword>
<evidence type="ECO:0000313" key="10">
    <source>
        <dbReference type="EMBL" id="TVY06547.1"/>
    </source>
</evidence>
<dbReference type="PANTHER" id="PTHR21310:SF41">
    <property type="entry name" value="3'-PHOSPHOTRANSFERASE, PUTATIVE-RELATED"/>
    <property type="match status" value="1"/>
</dbReference>
<comment type="similarity">
    <text evidence="1">Belongs to the aminoglycoside phosphotransferase family.</text>
</comment>
<dbReference type="OrthoDB" id="3806873at2"/>
<dbReference type="InterPro" id="IPR024165">
    <property type="entry name" value="Kan/Strep_kinase"/>
</dbReference>
<reference evidence="10 11" key="1">
    <citation type="submission" date="2019-07" db="EMBL/GenBank/DDBJ databases">
        <authorList>
            <person name="Kim J."/>
        </authorList>
    </citation>
    <scope>NUCLEOTIDE SEQUENCE [LARGE SCALE GENOMIC DNA]</scope>
    <source>
        <strain evidence="10 11">JC52</strain>
    </source>
</reference>
<keyword evidence="6" id="KW-0046">Antibiotic resistance</keyword>
<evidence type="ECO:0000256" key="8">
    <source>
        <dbReference type="PIRSR" id="PIRSR000706-2"/>
    </source>
</evidence>
<evidence type="ECO:0000259" key="9">
    <source>
        <dbReference type="Pfam" id="PF01636"/>
    </source>
</evidence>
<dbReference type="InterPro" id="IPR051678">
    <property type="entry name" value="AGP_Transferase"/>
</dbReference>
<dbReference type="PIRSF" id="PIRSF000706">
    <property type="entry name" value="Kanamycin_kin"/>
    <property type="match status" value="1"/>
</dbReference>
<dbReference type="CDD" id="cd05150">
    <property type="entry name" value="APH"/>
    <property type="match status" value="1"/>
</dbReference>
<dbReference type="Pfam" id="PF01636">
    <property type="entry name" value="APH"/>
    <property type="match status" value="1"/>
</dbReference>
<dbReference type="PANTHER" id="PTHR21310">
    <property type="entry name" value="AMINOGLYCOSIDE PHOSPHOTRANSFERASE-RELATED-RELATED"/>
    <property type="match status" value="1"/>
</dbReference>
<evidence type="ECO:0000256" key="7">
    <source>
        <dbReference type="PIRSR" id="PIRSR000706-1"/>
    </source>
</evidence>
<dbReference type="GO" id="GO:0016773">
    <property type="term" value="F:phosphotransferase activity, alcohol group as acceptor"/>
    <property type="evidence" value="ECO:0007669"/>
    <property type="project" value="InterPro"/>
</dbReference>
<dbReference type="EMBL" id="VNJI01000052">
    <property type="protein sequence ID" value="TVY06547.1"/>
    <property type="molecule type" value="Genomic_DNA"/>
</dbReference>
<dbReference type="GO" id="GO:0005524">
    <property type="term" value="F:ATP binding"/>
    <property type="evidence" value="ECO:0007669"/>
    <property type="project" value="UniProtKB-KW"/>
</dbReference>
<keyword evidence="5" id="KW-0067">ATP-binding</keyword>
<dbReference type="RefSeq" id="WP_144853620.1">
    <property type="nucleotide sequence ID" value="NZ_VNJI01000052.1"/>
</dbReference>
<evidence type="ECO:0000313" key="11">
    <source>
        <dbReference type="Proteomes" id="UP000317036"/>
    </source>
</evidence>
<feature type="active site" description="Proton acceptor" evidence="7">
    <location>
        <position position="170"/>
    </location>
</feature>
<name>A0A559K373_9BACL</name>
<protein>
    <submittedName>
        <fullName evidence="10">Aminoglycoside 3'-phosphotransferase</fullName>
    </submittedName>
</protein>
<dbReference type="GO" id="GO:0046872">
    <property type="term" value="F:metal ion binding"/>
    <property type="evidence" value="ECO:0007669"/>
    <property type="project" value="UniProtKB-KW"/>
</dbReference>
<keyword evidence="2 10" id="KW-0808">Transferase</keyword>
<evidence type="ECO:0000256" key="4">
    <source>
        <dbReference type="ARBA" id="ARBA00022777"/>
    </source>
</evidence>
<keyword evidence="8" id="KW-0479">Metal-binding</keyword>
<evidence type="ECO:0000256" key="1">
    <source>
        <dbReference type="ARBA" id="ARBA00006219"/>
    </source>
</evidence>
<sequence>MKRTKISFDLAQLPRAIRAHCSNAAIYDSSCSEGAKTLLVQGTNITGSAYLKISAKGSLERECHMTRFLNGHQVAPEVVAYETDAEHDYLLMEAVAGEDGVSGVHLENPTLLAIAFGEHLRMLHSLPVDNCPYTHRTAEMIGAVKDKNSQLPFITQLQKVAVDDVIIHGDYCLPNIMMDHYAFTGFIDLGHGGIGDRHYDLYWGMWTLNYNLKTDRYHDVFLNAYGSADVDRERLVHFARLVALTEGSS</sequence>
<feature type="domain" description="Aminoglycoside phosphotransferase" evidence="9">
    <location>
        <begin position="38"/>
        <end position="234"/>
    </location>
</feature>
<evidence type="ECO:0000256" key="2">
    <source>
        <dbReference type="ARBA" id="ARBA00022679"/>
    </source>
</evidence>
<accession>A0A559K373</accession>
<dbReference type="GO" id="GO:0046677">
    <property type="term" value="P:response to antibiotic"/>
    <property type="evidence" value="ECO:0007669"/>
    <property type="project" value="UniProtKB-KW"/>
</dbReference>
<dbReference type="Gene3D" id="3.30.200.20">
    <property type="entry name" value="Phosphorylase Kinase, domain 1"/>
    <property type="match status" value="1"/>
</dbReference>
<evidence type="ECO:0000256" key="5">
    <source>
        <dbReference type="ARBA" id="ARBA00022840"/>
    </source>
</evidence>
<dbReference type="Gene3D" id="3.90.1200.10">
    <property type="match status" value="1"/>
</dbReference>
<gene>
    <name evidence="10" type="ORF">FPZ49_28535</name>
</gene>
<dbReference type="GO" id="GO:0016301">
    <property type="term" value="F:kinase activity"/>
    <property type="evidence" value="ECO:0007669"/>
    <property type="project" value="UniProtKB-KW"/>
</dbReference>
<dbReference type="Proteomes" id="UP000317036">
    <property type="component" value="Unassembled WGS sequence"/>
</dbReference>
<evidence type="ECO:0000256" key="6">
    <source>
        <dbReference type="ARBA" id="ARBA00023251"/>
    </source>
</evidence>
<proteinExistence type="inferred from homology"/>
<feature type="binding site" evidence="8">
    <location>
        <position position="188"/>
    </location>
    <ligand>
        <name>Mg(2+)</name>
        <dbReference type="ChEBI" id="CHEBI:18420"/>
    </ligand>
</feature>
<dbReference type="AlphaFoldDB" id="A0A559K373"/>
<keyword evidence="8" id="KW-0460">Magnesium</keyword>